<dbReference type="RefSeq" id="WP_179237568.1">
    <property type="nucleotide sequence ID" value="NZ_JACBNQ010000005.1"/>
</dbReference>
<reference evidence="1" key="1">
    <citation type="submission" date="2020-07" db="EMBL/GenBank/DDBJ databases">
        <title>Genomic analysis of a strain of Sedimentibacter Hydroxybenzoicus DSM7310.</title>
        <authorList>
            <person name="Ma S."/>
        </authorList>
    </citation>
    <scope>NUCLEOTIDE SEQUENCE</scope>
    <source>
        <strain evidence="1">DSM 7310</strain>
    </source>
</reference>
<evidence type="ECO:0000313" key="2">
    <source>
        <dbReference type="Proteomes" id="UP000611629"/>
    </source>
</evidence>
<accession>A0A974BIJ6</accession>
<protein>
    <submittedName>
        <fullName evidence="1">Uncharacterized protein</fullName>
    </submittedName>
</protein>
<proteinExistence type="predicted"/>
<gene>
    <name evidence="1" type="ORF">HZF24_06945</name>
</gene>
<dbReference type="EMBL" id="JACBNQ010000005">
    <property type="protein sequence ID" value="NYB73875.1"/>
    <property type="molecule type" value="Genomic_DNA"/>
</dbReference>
<name>A0A974BIJ6_SEDHY</name>
<evidence type="ECO:0000313" key="1">
    <source>
        <dbReference type="EMBL" id="NYB73875.1"/>
    </source>
</evidence>
<comment type="caution">
    <text evidence="1">The sequence shown here is derived from an EMBL/GenBank/DDBJ whole genome shotgun (WGS) entry which is preliminary data.</text>
</comment>
<keyword evidence="2" id="KW-1185">Reference proteome</keyword>
<sequence>MKYYNLVFINHGNSGKNYLFKLHLKVSLEKGEKVFVETSRGECIATTASDSFIVDNYTAEQIIAGTGAYKPLKDVIGWAEKQEGYRCMYFDVIDIPF</sequence>
<organism evidence="1 2">
    <name type="scientific">Sedimentibacter hydroxybenzoicus DSM 7310</name>
    <dbReference type="NCBI Taxonomy" id="1123245"/>
    <lineage>
        <taxon>Bacteria</taxon>
        <taxon>Bacillati</taxon>
        <taxon>Bacillota</taxon>
        <taxon>Tissierellia</taxon>
        <taxon>Sedimentibacter</taxon>
    </lineage>
</organism>
<dbReference type="AlphaFoldDB" id="A0A974BIJ6"/>
<dbReference type="Proteomes" id="UP000611629">
    <property type="component" value="Unassembled WGS sequence"/>
</dbReference>